<dbReference type="AlphaFoldDB" id="Q82W87"/>
<keyword evidence="2" id="KW-1185">Reference proteome</keyword>
<proteinExistence type="predicted"/>
<evidence type="ECO:0000313" key="1">
    <source>
        <dbReference type="EMBL" id="CAD84718.1"/>
    </source>
</evidence>
<accession>Q82W87</accession>
<dbReference type="HOGENOM" id="CLU_114851_2_1_4"/>
<reference evidence="1 2" key="1">
    <citation type="journal article" date="2003" name="J. Bacteriol.">
        <title>Complete genome sequence of the ammonia-oxidizing bacterium and obligate chemolithoautotroph Nitrosomonas europaea.</title>
        <authorList>
            <person name="Chain P."/>
            <person name="Lamerdin J."/>
            <person name="Larimer F."/>
            <person name="Regala W."/>
            <person name="Land M."/>
            <person name="Hauser L."/>
            <person name="Hooper A."/>
            <person name="Klotz M."/>
            <person name="Norton J."/>
            <person name="Sayavedra-Soto L."/>
            <person name="Arciero D."/>
            <person name="Hommes N."/>
            <person name="Whittaker M."/>
            <person name="Arp D."/>
        </authorList>
    </citation>
    <scope>NUCLEOTIDE SEQUENCE [LARGE SCALE GENOMIC DNA]</scope>
    <source>
        <strain evidence="2">ATCC 19718 / CIP 103999 / KCTC 2705 / NBRC 14298</strain>
    </source>
</reference>
<evidence type="ECO:0000313" key="2">
    <source>
        <dbReference type="Proteomes" id="UP000001416"/>
    </source>
</evidence>
<dbReference type="RefSeq" id="WP_011111419.1">
    <property type="nucleotide sequence ID" value="NC_004757.1"/>
</dbReference>
<dbReference type="Pfam" id="PF05258">
    <property type="entry name" value="DciA"/>
    <property type="match status" value="1"/>
</dbReference>
<dbReference type="EMBL" id="AL954747">
    <property type="protein sequence ID" value="CAD84718.1"/>
    <property type="molecule type" value="Genomic_DNA"/>
</dbReference>
<dbReference type="SMR" id="Q82W87"/>
<dbReference type="GeneID" id="87103997"/>
<gene>
    <name evidence="1" type="ordered locus">NE0807</name>
</gene>
<dbReference type="Proteomes" id="UP000001416">
    <property type="component" value="Chromosome"/>
</dbReference>
<organism evidence="1 2">
    <name type="scientific">Nitrosomonas europaea (strain ATCC 19718 / CIP 103999 / KCTC 2705 / NBRC 14298)</name>
    <dbReference type="NCBI Taxonomy" id="228410"/>
    <lineage>
        <taxon>Bacteria</taxon>
        <taxon>Pseudomonadati</taxon>
        <taxon>Pseudomonadota</taxon>
        <taxon>Betaproteobacteria</taxon>
        <taxon>Nitrosomonadales</taxon>
        <taxon>Nitrosomonadaceae</taxon>
        <taxon>Nitrosomonas</taxon>
    </lineage>
</organism>
<dbReference type="eggNOG" id="COG4701">
    <property type="taxonomic scope" value="Bacteria"/>
</dbReference>
<dbReference type="InterPro" id="IPR007922">
    <property type="entry name" value="DciA-like"/>
</dbReference>
<sequence>MPILNLNNFLAALGNTPDYGRLFARAEHLAQVQKHLLNAVPFQLRNQCTVGQYTADGLLVIYAGNGTTATRLRHLAPSIRQKMNNAGVKVENIRFSIQPQLHSLESGNVREITRSLSQTAIEHLDKLSDSLPAGSPLQSSLAALLANSRRK</sequence>
<dbReference type="KEGG" id="neu:NE0807"/>
<name>Q82W87_NITEU</name>
<protein>
    <recommendedName>
        <fullName evidence="3">DUF721 domain-containing protein</fullName>
    </recommendedName>
</protein>
<dbReference type="OrthoDB" id="9180666at2"/>
<evidence type="ECO:0008006" key="3">
    <source>
        <dbReference type="Google" id="ProtNLM"/>
    </source>
</evidence>